<dbReference type="GO" id="GO:0051087">
    <property type="term" value="F:protein-folding chaperone binding"/>
    <property type="evidence" value="ECO:0007669"/>
    <property type="project" value="TreeGrafter"/>
</dbReference>
<dbReference type="InterPro" id="IPR001623">
    <property type="entry name" value="DnaJ_domain"/>
</dbReference>
<dbReference type="GO" id="GO:0051787">
    <property type="term" value="F:misfolded protein binding"/>
    <property type="evidence" value="ECO:0007669"/>
    <property type="project" value="TreeGrafter"/>
</dbReference>
<dbReference type="OrthoDB" id="9779889at2"/>
<dbReference type="EMBL" id="CP000878">
    <property type="protein sequence ID" value="ABX08068.1"/>
    <property type="molecule type" value="Genomic_DNA"/>
</dbReference>
<name>A9BCY0_PROM4</name>
<dbReference type="STRING" id="93059.P9211_01371"/>
<sequence>MKINPYQILQVSEKASFKEIKSAYRKLVKKYHPDKGGDEKTILNINAAWEILKSKGTKDSYDKEKQDISFYKNKDIKKNCETVYQADSSKQNHKESSIRDLSLALWIKEVYMPIDRLVYEIISPFSKKLKELSADPYDDYLMNSFCNYIDKSQKKMKKIHQIYSSRITPKSVKSFSLNLYHCFSELEDALHEFSIYSQGYVDDYLHDGQEMLNQAKKKRLLLRKEKQHLTIA</sequence>
<proteinExistence type="predicted"/>
<keyword evidence="4" id="KW-1185">Reference proteome</keyword>
<dbReference type="GO" id="GO:0036503">
    <property type="term" value="P:ERAD pathway"/>
    <property type="evidence" value="ECO:0007669"/>
    <property type="project" value="TreeGrafter"/>
</dbReference>
<keyword evidence="1" id="KW-0143">Chaperone</keyword>
<dbReference type="InterPro" id="IPR036869">
    <property type="entry name" value="J_dom_sf"/>
</dbReference>
<evidence type="ECO:0000313" key="3">
    <source>
        <dbReference type="EMBL" id="ABX08068.1"/>
    </source>
</evidence>
<dbReference type="Proteomes" id="UP000000788">
    <property type="component" value="Chromosome"/>
</dbReference>
<dbReference type="InterPro" id="IPR051948">
    <property type="entry name" value="Hsp70_co-chaperone_J-domain"/>
</dbReference>
<dbReference type="RefSeq" id="WP_012194693.1">
    <property type="nucleotide sequence ID" value="NC_009976.1"/>
</dbReference>
<dbReference type="SMART" id="SM00271">
    <property type="entry name" value="DnaJ"/>
    <property type="match status" value="1"/>
</dbReference>
<evidence type="ECO:0000313" key="4">
    <source>
        <dbReference type="Proteomes" id="UP000000788"/>
    </source>
</evidence>
<dbReference type="SUPFAM" id="SSF46565">
    <property type="entry name" value="Chaperone J-domain"/>
    <property type="match status" value="1"/>
</dbReference>
<dbReference type="PROSITE" id="PS50076">
    <property type="entry name" value="DNAJ_2"/>
    <property type="match status" value="1"/>
</dbReference>
<organism evidence="3 4">
    <name type="scientific">Prochlorococcus marinus (strain MIT 9211)</name>
    <dbReference type="NCBI Taxonomy" id="93059"/>
    <lineage>
        <taxon>Bacteria</taxon>
        <taxon>Bacillati</taxon>
        <taxon>Cyanobacteriota</taxon>
        <taxon>Cyanophyceae</taxon>
        <taxon>Synechococcales</taxon>
        <taxon>Prochlorococcaceae</taxon>
        <taxon>Prochlorococcus</taxon>
    </lineage>
</organism>
<reference evidence="3 4" key="1">
    <citation type="journal article" date="2007" name="PLoS Genet.">
        <title>Patterns and implications of gene gain and loss in the evolution of Prochlorococcus.</title>
        <authorList>
            <person name="Kettler G.C."/>
            <person name="Martiny A.C."/>
            <person name="Huang K."/>
            <person name="Zucker J."/>
            <person name="Coleman M.L."/>
            <person name="Rodrigue S."/>
            <person name="Chen F."/>
            <person name="Lapidus A."/>
            <person name="Ferriera S."/>
            <person name="Johnson J."/>
            <person name="Steglich C."/>
            <person name="Church G.M."/>
            <person name="Richardson P."/>
            <person name="Chisholm S.W."/>
        </authorList>
    </citation>
    <scope>NUCLEOTIDE SEQUENCE [LARGE SCALE GENOMIC DNA]</scope>
    <source>
        <strain evidence="4">MIT 9211</strain>
    </source>
</reference>
<keyword evidence="3" id="KW-0346">Stress response</keyword>
<evidence type="ECO:0000256" key="1">
    <source>
        <dbReference type="ARBA" id="ARBA00023186"/>
    </source>
</evidence>
<feature type="domain" description="J" evidence="2">
    <location>
        <begin position="4"/>
        <end position="65"/>
    </location>
</feature>
<dbReference type="Pfam" id="PF00226">
    <property type="entry name" value="DnaJ"/>
    <property type="match status" value="1"/>
</dbReference>
<dbReference type="HOGENOM" id="CLU_1189056_0_0_3"/>
<dbReference type="KEGG" id="pmj:P9211_01371"/>
<accession>A9BCY0</accession>
<evidence type="ECO:0000259" key="2">
    <source>
        <dbReference type="PROSITE" id="PS50076"/>
    </source>
</evidence>
<dbReference type="Gene3D" id="1.10.287.110">
    <property type="entry name" value="DnaJ domain"/>
    <property type="match status" value="1"/>
</dbReference>
<gene>
    <name evidence="3" type="ordered locus">P9211_01371</name>
</gene>
<dbReference type="eggNOG" id="COG0484">
    <property type="taxonomic scope" value="Bacteria"/>
</dbReference>
<dbReference type="PANTHER" id="PTHR44360">
    <property type="entry name" value="DNAJ HOMOLOG SUBFAMILY B MEMBER 9"/>
    <property type="match status" value="1"/>
</dbReference>
<dbReference type="CDD" id="cd06257">
    <property type="entry name" value="DnaJ"/>
    <property type="match status" value="1"/>
</dbReference>
<dbReference type="PANTHER" id="PTHR44360:SF1">
    <property type="entry name" value="DNAJ HOMOLOG SUBFAMILY B MEMBER 9"/>
    <property type="match status" value="1"/>
</dbReference>
<dbReference type="AlphaFoldDB" id="A9BCY0"/>
<dbReference type="PRINTS" id="PR00625">
    <property type="entry name" value="JDOMAIN"/>
</dbReference>
<protein>
    <submittedName>
        <fullName evidence="3">Possible heat shock protein DnaJ</fullName>
    </submittedName>
</protein>